<evidence type="ECO:0000256" key="10">
    <source>
        <dbReference type="ARBA" id="ARBA00023002"/>
    </source>
</evidence>
<dbReference type="SUPFAM" id="SSF51905">
    <property type="entry name" value="FAD/NAD(P)-binding domain"/>
    <property type="match status" value="1"/>
</dbReference>
<evidence type="ECO:0000256" key="3">
    <source>
        <dbReference type="ARBA" id="ARBA00004370"/>
    </source>
</evidence>
<dbReference type="GO" id="GO:0050660">
    <property type="term" value="F:flavin adenine dinucleotide binding"/>
    <property type="evidence" value="ECO:0007669"/>
    <property type="project" value="InterPro"/>
</dbReference>
<proteinExistence type="inferred from homology"/>
<evidence type="ECO:0000256" key="1">
    <source>
        <dbReference type="ARBA" id="ARBA00000920"/>
    </source>
</evidence>
<dbReference type="PANTHER" id="PTHR46056">
    <property type="entry name" value="LONG-CHAIN-ALCOHOL OXIDASE"/>
    <property type="match status" value="1"/>
</dbReference>
<evidence type="ECO:0000256" key="13">
    <source>
        <dbReference type="PIRSR" id="PIRSR028937-1"/>
    </source>
</evidence>
<feature type="active site" description="Proton acceptor" evidence="13">
    <location>
        <position position="626"/>
    </location>
</feature>
<evidence type="ECO:0000256" key="5">
    <source>
        <dbReference type="ARBA" id="ARBA00013125"/>
    </source>
</evidence>
<keyword evidence="10 12" id="KW-0560">Oxidoreductase</keyword>
<dbReference type="Proteomes" id="UP000646827">
    <property type="component" value="Unassembled WGS sequence"/>
</dbReference>
<dbReference type="InterPro" id="IPR007867">
    <property type="entry name" value="GMC_OxRtase_C"/>
</dbReference>
<dbReference type="InterPro" id="IPR036188">
    <property type="entry name" value="FAD/NAD-bd_sf"/>
</dbReference>
<dbReference type="OrthoDB" id="269227at2759"/>
<comment type="subcellular location">
    <subcellularLocation>
        <location evidence="3">Membrane</location>
    </subcellularLocation>
</comment>
<accession>A0A8H7RYY5</accession>
<keyword evidence="8" id="KW-0274">FAD</keyword>
<keyword evidence="17" id="KW-1185">Reference proteome</keyword>
<evidence type="ECO:0000256" key="7">
    <source>
        <dbReference type="ARBA" id="ARBA00022692"/>
    </source>
</evidence>
<name>A0A8H7RYY5_9FUNG</name>
<dbReference type="Pfam" id="PF00732">
    <property type="entry name" value="GMC_oxred_N"/>
    <property type="match status" value="1"/>
</dbReference>
<evidence type="ECO:0000313" key="16">
    <source>
        <dbReference type="EMBL" id="KAG2219589.1"/>
    </source>
</evidence>
<dbReference type="PIRSF" id="PIRSF028937">
    <property type="entry name" value="Lg_Ch_AO"/>
    <property type="match status" value="1"/>
</dbReference>
<feature type="domain" description="Glucose-methanol-choline oxidoreductase C-terminal" evidence="15">
    <location>
        <begin position="532"/>
        <end position="678"/>
    </location>
</feature>
<reference evidence="16 17" key="1">
    <citation type="submission" date="2020-12" db="EMBL/GenBank/DDBJ databases">
        <title>Metabolic potential, ecology and presence of endohyphal bacteria is reflected in genomic diversity of Mucoromycotina.</title>
        <authorList>
            <person name="Muszewska A."/>
            <person name="Okrasinska A."/>
            <person name="Steczkiewicz K."/>
            <person name="Drgas O."/>
            <person name="Orlowska M."/>
            <person name="Perlinska-Lenart U."/>
            <person name="Aleksandrzak-Piekarczyk T."/>
            <person name="Szatraj K."/>
            <person name="Zielenkiewicz U."/>
            <person name="Pilsyk S."/>
            <person name="Malc E."/>
            <person name="Mieczkowski P."/>
            <person name="Kruszewska J.S."/>
            <person name="Biernat P."/>
            <person name="Pawlowska J."/>
        </authorList>
    </citation>
    <scope>NUCLEOTIDE SEQUENCE [LARGE SCALE GENOMIC DNA]</scope>
    <source>
        <strain evidence="16 17">CBS 142.35</strain>
    </source>
</reference>
<organism evidence="16 17">
    <name type="scientific">Circinella minor</name>
    <dbReference type="NCBI Taxonomy" id="1195481"/>
    <lineage>
        <taxon>Eukaryota</taxon>
        <taxon>Fungi</taxon>
        <taxon>Fungi incertae sedis</taxon>
        <taxon>Mucoromycota</taxon>
        <taxon>Mucoromycotina</taxon>
        <taxon>Mucoromycetes</taxon>
        <taxon>Mucorales</taxon>
        <taxon>Lichtheimiaceae</taxon>
        <taxon>Circinella</taxon>
    </lineage>
</organism>
<evidence type="ECO:0000256" key="8">
    <source>
        <dbReference type="ARBA" id="ARBA00022827"/>
    </source>
</evidence>
<evidence type="ECO:0000259" key="14">
    <source>
        <dbReference type="Pfam" id="PF00732"/>
    </source>
</evidence>
<evidence type="ECO:0000256" key="11">
    <source>
        <dbReference type="ARBA" id="ARBA00023136"/>
    </source>
</evidence>
<keyword evidence="11" id="KW-0472">Membrane</keyword>
<comment type="caution">
    <text evidence="16">The sequence shown here is derived from an EMBL/GenBank/DDBJ whole genome shotgun (WGS) entry which is preliminary data.</text>
</comment>
<dbReference type="GO" id="GO:0016020">
    <property type="term" value="C:membrane"/>
    <property type="evidence" value="ECO:0007669"/>
    <property type="project" value="UniProtKB-SubCell"/>
</dbReference>
<dbReference type="InterPro" id="IPR000172">
    <property type="entry name" value="GMC_OxRdtase_N"/>
</dbReference>
<dbReference type="Gene3D" id="3.50.50.60">
    <property type="entry name" value="FAD/NAD(P)-binding domain"/>
    <property type="match status" value="2"/>
</dbReference>
<comment type="function">
    <text evidence="2">Long-chain fatty alcohol oxidase involved in the omega-oxidation pathway of lipid degradation.</text>
</comment>
<protein>
    <recommendedName>
        <fullName evidence="5 12">Long-chain-alcohol oxidase</fullName>
        <ecNumber evidence="5 12">1.1.3.20</ecNumber>
    </recommendedName>
</protein>
<evidence type="ECO:0000313" key="17">
    <source>
        <dbReference type="Proteomes" id="UP000646827"/>
    </source>
</evidence>
<keyword evidence="7" id="KW-0812">Transmembrane</keyword>
<dbReference type="PANTHER" id="PTHR46056:SF12">
    <property type="entry name" value="LONG-CHAIN-ALCOHOL OXIDASE"/>
    <property type="match status" value="1"/>
</dbReference>
<keyword evidence="9" id="KW-1133">Transmembrane helix</keyword>
<sequence length="695" mass="77229">MVKFTKQQVETLAAIADAIISPLDEKEKSSLYQEEEGKPLMDTTSSIPPEALTHYLDFSGASHIQLIIELFQHLRPDQQEQIQTVLNLLNTTPTHFLFTGHYKKFIELTRQERQQVLLRWKASTVLSPLKGLYATFTTLCSHAVYRHSECPAYKVIPNGYEGRDPHCSLHPTNTIDRLPMLTLEEVEKLTRFDNIIVGSGAGGGVTAAELSASGQSVLVIEKGVYYHESEFQWDEKTGIENLLEAKSLLVSEDGLSQVFCGSTFGGGTTVNWSASLKPQHFVREEWGKKLGLDHFSSPQFSKDLDRVYERIGASTLGIKHNKPNQILMDGCQKLGYPIADVPQNTHGQSHECNWCFYGCRNGIKNGTKVSWLKDAHEKGAQFLDRTQVLRILIKHGKAIGVECLVHGQKKIKIYSDRVVASCGSMNTPGLLMKSGLKNKNIGRHLRLHPCVFVYGVFDEPVEMYQGSILTTVSNVAENVNGDGYGAKIEVPTGHMGFFSALLPWRGALEHKRNILNYRHFSPLVILARDKNSVGSVQYNEKGEITFHYELSKEDRHALEAGLVRAVTILAAAGAREIHTVQLGVDPFIFKKEEDIRSDHPRFEAWKSKVAKYGLPNHGVNTFGSAHQMGSCRLGISPKSSACKPTGETWEIKNLYVADASLFPTASGVNPMVTIEACALHVSRNIIKSTQPNAHL</sequence>
<evidence type="ECO:0000259" key="15">
    <source>
        <dbReference type="Pfam" id="PF05199"/>
    </source>
</evidence>
<evidence type="ECO:0000256" key="9">
    <source>
        <dbReference type="ARBA" id="ARBA00022989"/>
    </source>
</evidence>
<dbReference type="InterPro" id="IPR012400">
    <property type="entry name" value="Long_Oxdase"/>
</dbReference>
<dbReference type="EC" id="1.1.3.20" evidence="5 12"/>
<comment type="similarity">
    <text evidence="4 12">Belongs to the GMC oxidoreductase family.</text>
</comment>
<comment type="catalytic activity">
    <reaction evidence="1 12">
        <text>a long-chain primary fatty alcohol + O2 = a long-chain fatty aldehyde + H2O2</text>
        <dbReference type="Rhea" id="RHEA:22756"/>
        <dbReference type="ChEBI" id="CHEBI:15379"/>
        <dbReference type="ChEBI" id="CHEBI:16240"/>
        <dbReference type="ChEBI" id="CHEBI:17176"/>
        <dbReference type="ChEBI" id="CHEBI:77396"/>
        <dbReference type="EC" id="1.1.3.20"/>
    </reaction>
</comment>
<evidence type="ECO:0000256" key="12">
    <source>
        <dbReference type="PIRNR" id="PIRNR028937"/>
    </source>
</evidence>
<dbReference type="GO" id="GO:0046577">
    <property type="term" value="F:long-chain-alcohol oxidase activity"/>
    <property type="evidence" value="ECO:0007669"/>
    <property type="project" value="UniProtKB-EC"/>
</dbReference>
<evidence type="ECO:0000256" key="2">
    <source>
        <dbReference type="ARBA" id="ARBA00003842"/>
    </source>
</evidence>
<evidence type="ECO:0000256" key="4">
    <source>
        <dbReference type="ARBA" id="ARBA00010790"/>
    </source>
</evidence>
<dbReference type="AlphaFoldDB" id="A0A8H7RYY5"/>
<dbReference type="EMBL" id="JAEPRB010000172">
    <property type="protein sequence ID" value="KAG2219589.1"/>
    <property type="molecule type" value="Genomic_DNA"/>
</dbReference>
<keyword evidence="6" id="KW-0285">Flavoprotein</keyword>
<gene>
    <name evidence="16" type="ORF">INT45_004840</name>
</gene>
<dbReference type="Pfam" id="PF05199">
    <property type="entry name" value="GMC_oxred_C"/>
    <property type="match status" value="1"/>
</dbReference>
<evidence type="ECO:0000256" key="6">
    <source>
        <dbReference type="ARBA" id="ARBA00022630"/>
    </source>
</evidence>
<feature type="domain" description="Glucose-methanol-choline oxidoreductase N-terminal" evidence="14">
    <location>
        <begin position="242"/>
        <end position="450"/>
    </location>
</feature>